<dbReference type="Gene3D" id="3.30.70.1440">
    <property type="entry name" value="Multidrug efflux transporter AcrB pore domain"/>
    <property type="match status" value="1"/>
</dbReference>
<evidence type="ECO:0000256" key="10">
    <source>
        <dbReference type="SAM" id="MobiDB-lite"/>
    </source>
</evidence>
<dbReference type="InterPro" id="IPR004764">
    <property type="entry name" value="MdtF-like"/>
</dbReference>
<feature type="transmembrane region" description="Helical" evidence="9">
    <location>
        <begin position="912"/>
        <end position="932"/>
    </location>
</feature>
<comment type="caution">
    <text evidence="11">The sequence shown here is derived from an EMBL/GenBank/DDBJ whole genome shotgun (WGS) entry which is preliminary data.</text>
</comment>
<feature type="transmembrane region" description="Helical" evidence="9">
    <location>
        <begin position="987"/>
        <end position="1007"/>
    </location>
</feature>
<keyword evidence="5 9" id="KW-0997">Cell inner membrane</keyword>
<organism evidence="11 12">
    <name type="scientific">Sphingomonas aurea</name>
    <dbReference type="NCBI Taxonomy" id="3063994"/>
    <lineage>
        <taxon>Bacteria</taxon>
        <taxon>Pseudomonadati</taxon>
        <taxon>Pseudomonadota</taxon>
        <taxon>Alphaproteobacteria</taxon>
        <taxon>Sphingomonadales</taxon>
        <taxon>Sphingomonadaceae</taxon>
        <taxon>Sphingomonas</taxon>
    </lineage>
</organism>
<dbReference type="NCBIfam" id="TIGR00915">
    <property type="entry name" value="2A0602"/>
    <property type="match status" value="1"/>
</dbReference>
<name>A0ABT9ENG9_9SPHN</name>
<sequence>MISRIFIDRPIFAWVLAIIVMLAGTGAILSLPIAQYPDVAPPQVSIRATFPGANAQTLQNSVTQVIEQQLTGIDGLLYFSSSSSSRGSVSITATFEKGTDPDIAQVQVQNQVQQAVARLPQQVQQQGLVVRKSNPDNLLIVGVYDETDQRTNQDVSDFLVSNLQEPLGRVQGVGDVNVFGSQYAMRIWLNPSRLASYALIPSDVTTAIQSQNTEVAAGEVGGLPSGPEQMLNATVTAQSRLQTPEQFRQIILKTLPSGATVRLSDVARIELGAESYAAVSRVNRHPGAGIAVLLAPGADALETAELVKAEVARVARGFPAGLKVAYANDTTAFIQLSIEEVVKTLIEAVILVVIVMFVFLQSWRATLIPTIAVPVVLLGTFAVFHLAGFSINTLTLFGLVLAIGLLVDDAIVVVENVERLMEEDPDLSPREATIRSMEEISVALIAIALVLSAVFLPMAFFGGSTGVIYRQFSVTIVAAMVLSVLVALILSPALTTSLLKQKSKEAGEGDWLKRRFPRVANWGTAAADWFNRTFEKTVDRYTRGVRYTVDRKWLFLLIYVGVVGLLAVLFLRLPTGFLPTEDQGSAIVQFRLPAGATQARTLAIQRQVEQYFTRYENKNLSVMFTVAGGGGGGVSGQNTGQGFLNFVDWANREGKENTADAITQRASAAFRGLRDAQVFALVPPAVRGLGQSDGFTMELQNTGGLTQQQFDDARDKLLAAANADPLLASVRLTELPDIATLQIDMDQQKLATLGLSQTNVNSTLTTAWGGQYVNDFIDRGRVKRVYVQGDAPYRSSPDDLKQWFVRGSNGQMAPFSSFATIGWGTAPTTLSRFNGIPSFEFQGSAAPGKSSGDAMARMTELAAQIPGTSVAWAGLSYQERLSSGQAPLLYGLSILVVFLCLAALYESWSIPFAVLLIIPLGLIGAIAFVTLRGLTNDVYLQIGLLTTMGLAAKNAILMIEFAEQAERKGARVFDAALEAAKIRLRPILMTSFAFIFGVLPLAISTGAGANSRIAIGTAVIGGMLSATFLAIFYIPLFFVLVRRGVRDGLAKLRGRPTGFQGDDGHHGDPYGPPEPQGPHRPEAA</sequence>
<dbReference type="RefSeq" id="WP_305174230.1">
    <property type="nucleotide sequence ID" value="NZ_JAUUDS010000010.1"/>
</dbReference>
<evidence type="ECO:0000313" key="11">
    <source>
        <dbReference type="EMBL" id="MDP1028503.1"/>
    </source>
</evidence>
<evidence type="ECO:0000256" key="9">
    <source>
        <dbReference type="RuleBase" id="RU364070"/>
    </source>
</evidence>
<evidence type="ECO:0000256" key="3">
    <source>
        <dbReference type="ARBA" id="ARBA00022448"/>
    </source>
</evidence>
<gene>
    <name evidence="11" type="ORF">Q5H91_14870</name>
</gene>
<feature type="transmembrane region" description="Helical" evidence="9">
    <location>
        <begin position="12"/>
        <end position="34"/>
    </location>
</feature>
<dbReference type="InterPro" id="IPR001036">
    <property type="entry name" value="Acrflvin-R"/>
</dbReference>
<dbReference type="PRINTS" id="PR00702">
    <property type="entry name" value="ACRIFLAVINRP"/>
</dbReference>
<dbReference type="Gene3D" id="3.30.70.1320">
    <property type="entry name" value="Multidrug efflux transporter AcrB pore domain like"/>
    <property type="match status" value="1"/>
</dbReference>
<comment type="similarity">
    <text evidence="2 9">Belongs to the resistance-nodulation-cell division (RND) (TC 2.A.6) family.</text>
</comment>
<keyword evidence="6 9" id="KW-0812">Transmembrane</keyword>
<protein>
    <recommendedName>
        <fullName evidence="9">Efflux pump membrane transporter</fullName>
    </recommendedName>
</protein>
<dbReference type="PANTHER" id="PTHR32063:SF32">
    <property type="entry name" value="AMINOGLYCOSIDE EFFLUX PUMP-RELATED"/>
    <property type="match status" value="1"/>
</dbReference>
<dbReference type="SUPFAM" id="SSF82693">
    <property type="entry name" value="Multidrug efflux transporter AcrB pore domain, PN1, PN2, PC1 and PC2 subdomains"/>
    <property type="match status" value="4"/>
</dbReference>
<keyword evidence="3 9" id="KW-0813">Transport</keyword>
<keyword evidence="12" id="KW-1185">Reference proteome</keyword>
<evidence type="ECO:0000256" key="8">
    <source>
        <dbReference type="ARBA" id="ARBA00023136"/>
    </source>
</evidence>
<dbReference type="InterPro" id="IPR027463">
    <property type="entry name" value="AcrB_DN_DC_subdom"/>
</dbReference>
<dbReference type="PANTHER" id="PTHR32063">
    <property type="match status" value="1"/>
</dbReference>
<dbReference type="Gene3D" id="3.30.2090.10">
    <property type="entry name" value="Multidrug efflux transporter AcrB TolC docking domain, DN and DC subdomains"/>
    <property type="match status" value="2"/>
</dbReference>
<dbReference type="NCBIfam" id="NF000282">
    <property type="entry name" value="RND_permease_1"/>
    <property type="match status" value="1"/>
</dbReference>
<dbReference type="Gene3D" id="1.20.1640.10">
    <property type="entry name" value="Multidrug efflux transporter AcrB transmembrane domain"/>
    <property type="match status" value="2"/>
</dbReference>
<dbReference type="EMBL" id="JAUUDS010000010">
    <property type="protein sequence ID" value="MDP1028503.1"/>
    <property type="molecule type" value="Genomic_DNA"/>
</dbReference>
<evidence type="ECO:0000256" key="5">
    <source>
        <dbReference type="ARBA" id="ARBA00022519"/>
    </source>
</evidence>
<dbReference type="Gene3D" id="3.30.70.1430">
    <property type="entry name" value="Multidrug efflux transporter AcrB pore domain"/>
    <property type="match status" value="2"/>
</dbReference>
<feature type="transmembrane region" description="Helical" evidence="9">
    <location>
        <begin position="440"/>
        <end position="460"/>
    </location>
</feature>
<feature type="transmembrane region" description="Helical" evidence="9">
    <location>
        <begin position="367"/>
        <end position="388"/>
    </location>
</feature>
<dbReference type="Proteomes" id="UP001230685">
    <property type="component" value="Unassembled WGS sequence"/>
</dbReference>
<feature type="transmembrane region" description="Helical" evidence="9">
    <location>
        <begin position="394"/>
        <end position="414"/>
    </location>
</feature>
<feature type="transmembrane region" description="Helical" evidence="9">
    <location>
        <begin position="553"/>
        <end position="573"/>
    </location>
</feature>
<comment type="subcellular location">
    <subcellularLocation>
        <location evidence="1 9">Cell inner membrane</location>
        <topology evidence="1 9">Multi-pass membrane protein</topology>
    </subcellularLocation>
</comment>
<feature type="region of interest" description="Disordered" evidence="10">
    <location>
        <begin position="1056"/>
        <end position="1084"/>
    </location>
</feature>
<evidence type="ECO:0000256" key="4">
    <source>
        <dbReference type="ARBA" id="ARBA00022475"/>
    </source>
</evidence>
<feature type="transmembrane region" description="Helical" evidence="9">
    <location>
        <begin position="341"/>
        <end position="360"/>
    </location>
</feature>
<accession>A0ABT9ENG9</accession>
<feature type="transmembrane region" description="Helical" evidence="9">
    <location>
        <begin position="938"/>
        <end position="959"/>
    </location>
</feature>
<keyword evidence="8 9" id="KW-0472">Membrane</keyword>
<evidence type="ECO:0000313" key="12">
    <source>
        <dbReference type="Proteomes" id="UP001230685"/>
    </source>
</evidence>
<evidence type="ECO:0000256" key="6">
    <source>
        <dbReference type="ARBA" id="ARBA00022692"/>
    </source>
</evidence>
<dbReference type="Pfam" id="PF00873">
    <property type="entry name" value="ACR_tran"/>
    <property type="match status" value="1"/>
</dbReference>
<keyword evidence="4" id="KW-1003">Cell membrane</keyword>
<proteinExistence type="inferred from homology"/>
<dbReference type="SUPFAM" id="SSF82714">
    <property type="entry name" value="Multidrug efflux transporter AcrB TolC docking domain, DN and DC subdomains"/>
    <property type="match status" value="2"/>
</dbReference>
<evidence type="ECO:0000256" key="2">
    <source>
        <dbReference type="ARBA" id="ARBA00010942"/>
    </source>
</evidence>
<feature type="transmembrane region" description="Helical" evidence="9">
    <location>
        <begin position="472"/>
        <end position="494"/>
    </location>
</feature>
<evidence type="ECO:0000256" key="7">
    <source>
        <dbReference type="ARBA" id="ARBA00022989"/>
    </source>
</evidence>
<keyword evidence="7 9" id="KW-1133">Transmembrane helix</keyword>
<evidence type="ECO:0000256" key="1">
    <source>
        <dbReference type="ARBA" id="ARBA00004429"/>
    </source>
</evidence>
<dbReference type="SUPFAM" id="SSF82866">
    <property type="entry name" value="Multidrug efflux transporter AcrB transmembrane domain"/>
    <property type="match status" value="2"/>
</dbReference>
<feature type="transmembrane region" description="Helical" evidence="9">
    <location>
        <begin position="888"/>
        <end position="905"/>
    </location>
</feature>
<feature type="transmembrane region" description="Helical" evidence="9">
    <location>
        <begin position="1013"/>
        <end position="1041"/>
    </location>
</feature>
<reference evidence="11 12" key="1">
    <citation type="submission" date="2023-07" db="EMBL/GenBank/DDBJ databases">
        <authorList>
            <person name="Kim M.K."/>
        </authorList>
    </citation>
    <scope>NUCLEOTIDE SEQUENCE [LARGE SCALE GENOMIC DNA]</scope>
    <source>
        <strain evidence="11 12">KR1UV-12</strain>
    </source>
</reference>